<evidence type="ECO:0000256" key="3">
    <source>
        <dbReference type="ARBA" id="ARBA00022777"/>
    </source>
</evidence>
<keyword evidence="4" id="KW-0067">ATP-binding</keyword>
<comment type="caution">
    <text evidence="7">The sequence shown here is derived from an EMBL/GenBank/DDBJ whole genome shotgun (WGS) entry which is preliminary data.</text>
</comment>
<name>A0A8I1GFL8_9HYPH</name>
<proteinExistence type="predicted"/>
<dbReference type="SUPFAM" id="SSF55874">
    <property type="entry name" value="ATPase domain of HSP90 chaperone/DNA topoisomerase II/histidine kinase"/>
    <property type="match status" value="1"/>
</dbReference>
<evidence type="ECO:0000313" key="7">
    <source>
        <dbReference type="EMBL" id="MBJ7544159.1"/>
    </source>
</evidence>
<sequence>GRTLGEKVKAKVQHGRDLWFVKADEGQIFQVIMNLAVNARDAMPEGGDITISTANVSERESLLLKERGVERGEYVTVEVRDSGTGIKPEHL</sequence>
<evidence type="ECO:0000259" key="6">
    <source>
        <dbReference type="Pfam" id="PF02518"/>
    </source>
</evidence>
<evidence type="ECO:0000256" key="2">
    <source>
        <dbReference type="ARBA" id="ARBA00022741"/>
    </source>
</evidence>
<keyword evidence="1" id="KW-0808">Transferase</keyword>
<organism evidence="7 8">
    <name type="scientific">Rhodomicrobium udaipurense</name>
    <dbReference type="NCBI Taxonomy" id="1202716"/>
    <lineage>
        <taxon>Bacteria</taxon>
        <taxon>Pseudomonadati</taxon>
        <taxon>Pseudomonadota</taxon>
        <taxon>Alphaproteobacteria</taxon>
        <taxon>Hyphomicrobiales</taxon>
        <taxon>Hyphomicrobiaceae</taxon>
        <taxon>Rhodomicrobium</taxon>
    </lineage>
</organism>
<feature type="non-terminal residue" evidence="7">
    <location>
        <position position="91"/>
    </location>
</feature>
<dbReference type="InterPro" id="IPR003594">
    <property type="entry name" value="HATPase_dom"/>
</dbReference>
<dbReference type="AlphaFoldDB" id="A0A8I1GFL8"/>
<evidence type="ECO:0000256" key="5">
    <source>
        <dbReference type="ARBA" id="ARBA00023012"/>
    </source>
</evidence>
<gene>
    <name evidence="7" type="ORF">JDN41_11445</name>
</gene>
<dbReference type="GO" id="GO:0005524">
    <property type="term" value="F:ATP binding"/>
    <property type="evidence" value="ECO:0007669"/>
    <property type="project" value="UniProtKB-KW"/>
</dbReference>
<evidence type="ECO:0000256" key="1">
    <source>
        <dbReference type="ARBA" id="ARBA00022679"/>
    </source>
</evidence>
<evidence type="ECO:0000256" key="4">
    <source>
        <dbReference type="ARBA" id="ARBA00022840"/>
    </source>
</evidence>
<evidence type="ECO:0000313" key="8">
    <source>
        <dbReference type="Proteomes" id="UP000623250"/>
    </source>
</evidence>
<keyword evidence="8" id="KW-1185">Reference proteome</keyword>
<keyword evidence="5" id="KW-0902">Two-component regulatory system</keyword>
<feature type="domain" description="Histidine kinase/HSP90-like ATPase" evidence="6">
    <location>
        <begin position="24"/>
        <end position="91"/>
    </location>
</feature>
<dbReference type="EMBL" id="JAEMUK010000061">
    <property type="protein sequence ID" value="MBJ7544159.1"/>
    <property type="molecule type" value="Genomic_DNA"/>
</dbReference>
<protein>
    <submittedName>
        <fullName evidence="7">Hybrid sensor histidine kinase/response regulator</fullName>
    </submittedName>
</protein>
<accession>A0A8I1GFL8</accession>
<feature type="non-terminal residue" evidence="7">
    <location>
        <position position="1"/>
    </location>
</feature>
<dbReference type="PANTHER" id="PTHR43065:SF46">
    <property type="entry name" value="C4-DICARBOXYLATE TRANSPORT SENSOR PROTEIN DCTB"/>
    <property type="match status" value="1"/>
</dbReference>
<dbReference type="RefSeq" id="WP_246741897.1">
    <property type="nucleotide sequence ID" value="NZ_JAEMUK010000061.1"/>
</dbReference>
<dbReference type="GO" id="GO:0000160">
    <property type="term" value="P:phosphorelay signal transduction system"/>
    <property type="evidence" value="ECO:0007669"/>
    <property type="project" value="UniProtKB-KW"/>
</dbReference>
<dbReference type="InterPro" id="IPR036890">
    <property type="entry name" value="HATPase_C_sf"/>
</dbReference>
<keyword evidence="2" id="KW-0547">Nucleotide-binding</keyword>
<dbReference type="Proteomes" id="UP000623250">
    <property type="component" value="Unassembled WGS sequence"/>
</dbReference>
<keyword evidence="3 7" id="KW-0418">Kinase</keyword>
<reference evidence="7 8" key="1">
    <citation type="submission" date="2020-12" db="EMBL/GenBank/DDBJ databases">
        <title>Revised draft genomes of Rhodomicrobium vannielii ATCC 17100 and Rhodomicrobium udaipurense JA643.</title>
        <authorList>
            <person name="Conners E.M."/>
            <person name="Davenport E.J."/>
            <person name="Bose A."/>
        </authorList>
    </citation>
    <scope>NUCLEOTIDE SEQUENCE [LARGE SCALE GENOMIC DNA]</scope>
    <source>
        <strain evidence="7 8">JA643</strain>
    </source>
</reference>
<dbReference type="GO" id="GO:0016301">
    <property type="term" value="F:kinase activity"/>
    <property type="evidence" value="ECO:0007669"/>
    <property type="project" value="UniProtKB-KW"/>
</dbReference>
<dbReference type="Gene3D" id="3.30.565.10">
    <property type="entry name" value="Histidine kinase-like ATPase, C-terminal domain"/>
    <property type="match status" value="1"/>
</dbReference>
<dbReference type="Pfam" id="PF02518">
    <property type="entry name" value="HATPase_c"/>
    <property type="match status" value="1"/>
</dbReference>
<dbReference type="PANTHER" id="PTHR43065">
    <property type="entry name" value="SENSOR HISTIDINE KINASE"/>
    <property type="match status" value="1"/>
</dbReference>